<keyword evidence="1" id="KW-0805">Transcription regulation</keyword>
<dbReference type="InterPro" id="IPR010982">
    <property type="entry name" value="Lambda_DNA-bd_dom_sf"/>
</dbReference>
<keyword evidence="3" id="KW-0804">Transcription</keyword>
<evidence type="ECO:0000259" key="4">
    <source>
        <dbReference type="PROSITE" id="PS50932"/>
    </source>
</evidence>
<organism evidence="5 6">
    <name type="scientific">Reticulibacter mediterranei</name>
    <dbReference type="NCBI Taxonomy" id="2778369"/>
    <lineage>
        <taxon>Bacteria</taxon>
        <taxon>Bacillati</taxon>
        <taxon>Chloroflexota</taxon>
        <taxon>Ktedonobacteria</taxon>
        <taxon>Ktedonobacterales</taxon>
        <taxon>Reticulibacteraceae</taxon>
        <taxon>Reticulibacter</taxon>
    </lineage>
</organism>
<dbReference type="SMART" id="SM00354">
    <property type="entry name" value="HTH_LACI"/>
    <property type="match status" value="1"/>
</dbReference>
<accession>A0A8J3ILZ5</accession>
<evidence type="ECO:0000256" key="2">
    <source>
        <dbReference type="ARBA" id="ARBA00023125"/>
    </source>
</evidence>
<name>A0A8J3ILZ5_9CHLR</name>
<dbReference type="PROSITE" id="PS50932">
    <property type="entry name" value="HTH_LACI_2"/>
    <property type="match status" value="1"/>
</dbReference>
<dbReference type="InterPro" id="IPR001761">
    <property type="entry name" value="Peripla_BP/Lac1_sug-bd_dom"/>
</dbReference>
<dbReference type="SUPFAM" id="SSF53822">
    <property type="entry name" value="Periplasmic binding protein-like I"/>
    <property type="match status" value="1"/>
</dbReference>
<evidence type="ECO:0000313" key="6">
    <source>
        <dbReference type="Proteomes" id="UP000597444"/>
    </source>
</evidence>
<dbReference type="GO" id="GO:0000976">
    <property type="term" value="F:transcription cis-regulatory region binding"/>
    <property type="evidence" value="ECO:0007669"/>
    <property type="project" value="TreeGrafter"/>
</dbReference>
<feature type="domain" description="HTH lacI-type" evidence="4">
    <location>
        <begin position="1"/>
        <end position="36"/>
    </location>
</feature>
<evidence type="ECO:0000256" key="1">
    <source>
        <dbReference type="ARBA" id="ARBA00023015"/>
    </source>
</evidence>
<dbReference type="AlphaFoldDB" id="A0A8J3ILZ5"/>
<evidence type="ECO:0000313" key="5">
    <source>
        <dbReference type="EMBL" id="GHO93702.1"/>
    </source>
</evidence>
<evidence type="ECO:0000256" key="3">
    <source>
        <dbReference type="ARBA" id="ARBA00023163"/>
    </source>
</evidence>
<keyword evidence="6" id="KW-1185">Reference proteome</keyword>
<dbReference type="PANTHER" id="PTHR30146:SF109">
    <property type="entry name" value="HTH-TYPE TRANSCRIPTIONAL REGULATOR GALS"/>
    <property type="match status" value="1"/>
</dbReference>
<dbReference type="InterPro" id="IPR000843">
    <property type="entry name" value="HTH_LacI"/>
</dbReference>
<sequence>MSNSSYPVNIATREKVLKAATELGYTPNSLARSLRSQRSKLIAAIVGDNADPYFAEIMRGVEDVASEHGYLTIVCNSDRQPAKELHYLRTLRDYRADGVLFAGGALNEPSHAQRLEEVVNEMKSRGAAIITLAQHTLGVPSIQTDNFGGARAMTTRLLELGHRRIAFVAGPSNLTVANVRLQGYMAALVEAGLSLDPHLILTGNFDREGGQRAAHDIAQIPVEHRPTAIFAANDQTAFGVMLGLGEMGWRVPDAISVCGFGDLPMAQIVFPQLTTVSIPLRQLGRTGTLRLLAALRNEEIPPLEVLPTTVVERSSTAPYREAL</sequence>
<dbReference type="EMBL" id="BNJK01000001">
    <property type="protein sequence ID" value="GHO93702.1"/>
    <property type="molecule type" value="Genomic_DNA"/>
</dbReference>
<comment type="caution">
    <text evidence="5">The sequence shown here is derived from an EMBL/GenBank/DDBJ whole genome shotgun (WGS) entry which is preliminary data.</text>
</comment>
<reference evidence="5" key="1">
    <citation type="submission" date="2020-10" db="EMBL/GenBank/DDBJ databases">
        <title>Taxonomic study of unclassified bacteria belonging to the class Ktedonobacteria.</title>
        <authorList>
            <person name="Yabe S."/>
            <person name="Wang C.M."/>
            <person name="Zheng Y."/>
            <person name="Sakai Y."/>
            <person name="Cavaletti L."/>
            <person name="Monciardini P."/>
            <person name="Donadio S."/>
        </authorList>
    </citation>
    <scope>NUCLEOTIDE SEQUENCE</scope>
    <source>
        <strain evidence="5">ID150040</strain>
    </source>
</reference>
<keyword evidence="2" id="KW-0238">DNA-binding</keyword>
<dbReference type="Proteomes" id="UP000597444">
    <property type="component" value="Unassembled WGS sequence"/>
</dbReference>
<dbReference type="Gene3D" id="3.40.50.2300">
    <property type="match status" value="2"/>
</dbReference>
<gene>
    <name evidence="5" type="ORF">KSF_037500</name>
</gene>
<dbReference type="PANTHER" id="PTHR30146">
    <property type="entry name" value="LACI-RELATED TRANSCRIPTIONAL REPRESSOR"/>
    <property type="match status" value="1"/>
</dbReference>
<dbReference type="CDD" id="cd01392">
    <property type="entry name" value="HTH_LacI"/>
    <property type="match status" value="1"/>
</dbReference>
<dbReference type="Pfam" id="PF00532">
    <property type="entry name" value="Peripla_BP_1"/>
    <property type="match status" value="1"/>
</dbReference>
<dbReference type="GO" id="GO:0003700">
    <property type="term" value="F:DNA-binding transcription factor activity"/>
    <property type="evidence" value="ECO:0007669"/>
    <property type="project" value="TreeGrafter"/>
</dbReference>
<proteinExistence type="predicted"/>
<dbReference type="SUPFAM" id="SSF47413">
    <property type="entry name" value="lambda repressor-like DNA-binding domains"/>
    <property type="match status" value="1"/>
</dbReference>
<dbReference type="CDD" id="cd06267">
    <property type="entry name" value="PBP1_LacI_sugar_binding-like"/>
    <property type="match status" value="1"/>
</dbReference>
<dbReference type="InterPro" id="IPR028082">
    <property type="entry name" value="Peripla_BP_I"/>
</dbReference>
<protein>
    <submittedName>
        <fullName evidence="5">LacI family transcriptional regulator</fullName>
    </submittedName>
</protein>
<dbReference type="Gene3D" id="1.10.260.40">
    <property type="entry name" value="lambda repressor-like DNA-binding domains"/>
    <property type="match status" value="1"/>
</dbReference>